<feature type="signal peptide" evidence="1">
    <location>
        <begin position="1"/>
        <end position="25"/>
    </location>
</feature>
<dbReference type="RefSeq" id="WP_382382888.1">
    <property type="nucleotide sequence ID" value="NZ_JBHMEZ010000012.1"/>
</dbReference>
<dbReference type="EMBL" id="JBHMEZ010000012">
    <property type="protein sequence ID" value="MFB9053660.1"/>
    <property type="molecule type" value="Genomic_DNA"/>
</dbReference>
<accession>A0ABV5F2N3</accession>
<sequence>MKTNIIKTVLGIAFVSICSVQSMSAQDKGDRKEPPIAEELIQKMDANEDGKLSEDEIKGPLKEHFSDIDTDEDGFLTLKELKEAPKPKGKPSKD</sequence>
<keyword evidence="4" id="KW-1185">Reference proteome</keyword>
<comment type="caution">
    <text evidence="3">The sequence shown here is derived from an EMBL/GenBank/DDBJ whole genome shotgun (WGS) entry which is preliminary data.</text>
</comment>
<keyword evidence="1" id="KW-0732">Signal</keyword>
<dbReference type="InterPro" id="IPR002048">
    <property type="entry name" value="EF_hand_dom"/>
</dbReference>
<protein>
    <submittedName>
        <fullName evidence="3">EF-hand domain-containing protein</fullName>
    </submittedName>
</protein>
<gene>
    <name evidence="3" type="ORF">ACFFVB_11295</name>
</gene>
<evidence type="ECO:0000256" key="1">
    <source>
        <dbReference type="SAM" id="SignalP"/>
    </source>
</evidence>
<name>A0ABV5F2N3_9FLAO</name>
<dbReference type="Proteomes" id="UP001589605">
    <property type="component" value="Unassembled WGS sequence"/>
</dbReference>
<proteinExistence type="predicted"/>
<dbReference type="Gene3D" id="1.10.238.10">
    <property type="entry name" value="EF-hand"/>
    <property type="match status" value="2"/>
</dbReference>
<evidence type="ECO:0000259" key="2">
    <source>
        <dbReference type="PROSITE" id="PS50222"/>
    </source>
</evidence>
<evidence type="ECO:0000313" key="4">
    <source>
        <dbReference type="Proteomes" id="UP001589605"/>
    </source>
</evidence>
<feature type="domain" description="EF-hand" evidence="2">
    <location>
        <begin position="56"/>
        <end position="91"/>
    </location>
</feature>
<dbReference type="PROSITE" id="PS50222">
    <property type="entry name" value="EF_HAND_2"/>
    <property type="match status" value="1"/>
</dbReference>
<dbReference type="InterPro" id="IPR018247">
    <property type="entry name" value="EF_Hand_1_Ca_BS"/>
</dbReference>
<dbReference type="InterPro" id="IPR011992">
    <property type="entry name" value="EF-hand-dom_pair"/>
</dbReference>
<dbReference type="Pfam" id="PF13202">
    <property type="entry name" value="EF-hand_5"/>
    <property type="match status" value="2"/>
</dbReference>
<dbReference type="SUPFAM" id="SSF47473">
    <property type="entry name" value="EF-hand"/>
    <property type="match status" value="1"/>
</dbReference>
<organism evidence="3 4">
    <name type="scientific">Formosa undariae</name>
    <dbReference type="NCBI Taxonomy" id="1325436"/>
    <lineage>
        <taxon>Bacteria</taxon>
        <taxon>Pseudomonadati</taxon>
        <taxon>Bacteroidota</taxon>
        <taxon>Flavobacteriia</taxon>
        <taxon>Flavobacteriales</taxon>
        <taxon>Flavobacteriaceae</taxon>
        <taxon>Formosa</taxon>
    </lineage>
</organism>
<reference evidence="3 4" key="1">
    <citation type="submission" date="2024-09" db="EMBL/GenBank/DDBJ databases">
        <authorList>
            <person name="Sun Q."/>
            <person name="Mori K."/>
        </authorList>
    </citation>
    <scope>NUCLEOTIDE SEQUENCE [LARGE SCALE GENOMIC DNA]</scope>
    <source>
        <strain evidence="3 4">CECT 8286</strain>
    </source>
</reference>
<dbReference type="PROSITE" id="PS00018">
    <property type="entry name" value="EF_HAND_1"/>
    <property type="match status" value="1"/>
</dbReference>
<evidence type="ECO:0000313" key="3">
    <source>
        <dbReference type="EMBL" id="MFB9053660.1"/>
    </source>
</evidence>
<feature type="chain" id="PRO_5045140066" evidence="1">
    <location>
        <begin position="26"/>
        <end position="94"/>
    </location>
</feature>